<feature type="compositionally biased region" description="Basic and acidic residues" evidence="2">
    <location>
        <begin position="49"/>
        <end position="61"/>
    </location>
</feature>
<keyword evidence="1" id="KW-0175">Coiled coil</keyword>
<dbReference type="Proteomes" id="UP001470230">
    <property type="component" value="Unassembled WGS sequence"/>
</dbReference>
<feature type="compositionally biased region" description="Basic and acidic residues" evidence="2">
    <location>
        <begin position="19"/>
        <end position="43"/>
    </location>
</feature>
<gene>
    <name evidence="3" type="ORF">M9Y10_003610</name>
</gene>
<accession>A0ABR2JSR7</accession>
<comment type="caution">
    <text evidence="3">The sequence shown here is derived from an EMBL/GenBank/DDBJ whole genome shotgun (WGS) entry which is preliminary data.</text>
</comment>
<dbReference type="EMBL" id="JAPFFF010000010">
    <property type="protein sequence ID" value="KAK8880910.1"/>
    <property type="molecule type" value="Genomic_DNA"/>
</dbReference>
<evidence type="ECO:0008006" key="5">
    <source>
        <dbReference type="Google" id="ProtNLM"/>
    </source>
</evidence>
<name>A0ABR2JSR7_9EUKA</name>
<feature type="compositionally biased region" description="Polar residues" evidence="2">
    <location>
        <begin position="1"/>
        <end position="13"/>
    </location>
</feature>
<reference evidence="3 4" key="1">
    <citation type="submission" date="2024-04" db="EMBL/GenBank/DDBJ databases">
        <title>Tritrichomonas musculus Genome.</title>
        <authorList>
            <person name="Alves-Ferreira E."/>
            <person name="Grigg M."/>
            <person name="Lorenzi H."/>
            <person name="Galac M."/>
        </authorList>
    </citation>
    <scope>NUCLEOTIDE SEQUENCE [LARGE SCALE GENOMIC DNA]</scope>
    <source>
        <strain evidence="3 4">EAF2021</strain>
    </source>
</reference>
<protein>
    <recommendedName>
        <fullName evidence="5">DUF4201 domain-containing protein</fullName>
    </recommendedName>
</protein>
<evidence type="ECO:0000256" key="1">
    <source>
        <dbReference type="SAM" id="Coils"/>
    </source>
</evidence>
<evidence type="ECO:0000313" key="4">
    <source>
        <dbReference type="Proteomes" id="UP001470230"/>
    </source>
</evidence>
<evidence type="ECO:0000256" key="2">
    <source>
        <dbReference type="SAM" id="MobiDB-lite"/>
    </source>
</evidence>
<dbReference type="PANTHER" id="PTHR47026">
    <property type="entry name" value="PIGMENTOSA GTPASE REGULATOR-LIKE PROTEIN, PUTATIVE-RELATED"/>
    <property type="match status" value="1"/>
</dbReference>
<feature type="compositionally biased region" description="Basic and acidic residues" evidence="2">
    <location>
        <begin position="78"/>
        <end position="101"/>
    </location>
</feature>
<proteinExistence type="predicted"/>
<feature type="compositionally biased region" description="Acidic residues" evidence="2">
    <location>
        <begin position="62"/>
        <end position="77"/>
    </location>
</feature>
<sequence>MSVEITDTATPQQVEECAEDVKSEKENQSEKVEKEGEDVKLEKEAEDEKVEKEAEDKKVEKEDEDEKAEKEAEDEKVENEGENEKSDKESESDSQEERPKIQEPTQPNASYRRHSLTHQPKEVEHKPKAYSSSYAATPAVSQNSNLRNLRELAKKLKPLPTNNLIVLNDLLDSLFDERKELDSKGDFQGSVTIMKVIDHVKEYIQIAEKKAFQKRQQNEVRKENNKVQSRIAKFDLETKTLEKNLKKNIAQSRERLIKDLRAEGEKLEKEWESEEHMRLYNRPSNQLRLLRHQANQMVSCARFKDAEEILKLANKLQSQEQKQSAYQMQTDYENAMALFNQRVVEELNTFDTNAVNQIQSLRARRATMRTVFQNQEKKVEQHEELAKDCDRCWNANVRTIIYDRIAYNNEHPQEMLCTTRSLGKSLKGKQENIILSLPKLHTKKVMGNQIPTPDYL</sequence>
<feature type="region of interest" description="Disordered" evidence="2">
    <location>
        <begin position="1"/>
        <end position="128"/>
    </location>
</feature>
<evidence type="ECO:0000313" key="3">
    <source>
        <dbReference type="EMBL" id="KAK8880910.1"/>
    </source>
</evidence>
<keyword evidence="4" id="KW-1185">Reference proteome</keyword>
<dbReference type="PANTHER" id="PTHR47026:SF2">
    <property type="entry name" value="FLAGELLAR ASSOCIATED PROTEIN"/>
    <property type="match status" value="1"/>
</dbReference>
<feature type="coiled-coil region" evidence="1">
    <location>
        <begin position="250"/>
        <end position="277"/>
    </location>
</feature>
<organism evidence="3 4">
    <name type="scientific">Tritrichomonas musculus</name>
    <dbReference type="NCBI Taxonomy" id="1915356"/>
    <lineage>
        <taxon>Eukaryota</taxon>
        <taxon>Metamonada</taxon>
        <taxon>Parabasalia</taxon>
        <taxon>Tritrichomonadida</taxon>
        <taxon>Tritrichomonadidae</taxon>
        <taxon>Tritrichomonas</taxon>
    </lineage>
</organism>